<keyword evidence="2" id="KW-1185">Reference proteome</keyword>
<gene>
    <name evidence="1" type="ORF">RRG08_045652</name>
</gene>
<protein>
    <submittedName>
        <fullName evidence="1">Uncharacterized protein</fullName>
    </submittedName>
</protein>
<organism evidence="1 2">
    <name type="scientific">Elysia crispata</name>
    <name type="common">lettuce slug</name>
    <dbReference type="NCBI Taxonomy" id="231223"/>
    <lineage>
        <taxon>Eukaryota</taxon>
        <taxon>Metazoa</taxon>
        <taxon>Spiralia</taxon>
        <taxon>Lophotrochozoa</taxon>
        <taxon>Mollusca</taxon>
        <taxon>Gastropoda</taxon>
        <taxon>Heterobranchia</taxon>
        <taxon>Euthyneura</taxon>
        <taxon>Panpulmonata</taxon>
        <taxon>Sacoglossa</taxon>
        <taxon>Placobranchoidea</taxon>
        <taxon>Plakobranchidae</taxon>
        <taxon>Elysia</taxon>
    </lineage>
</organism>
<name>A0AAE1D253_9GAST</name>
<reference evidence="1" key="1">
    <citation type="journal article" date="2023" name="G3 (Bethesda)">
        <title>A reference genome for the long-term kleptoplast-retaining sea slug Elysia crispata morphotype clarki.</title>
        <authorList>
            <person name="Eastman K.E."/>
            <person name="Pendleton A.L."/>
            <person name="Shaikh M.A."/>
            <person name="Suttiyut T."/>
            <person name="Ogas R."/>
            <person name="Tomko P."/>
            <person name="Gavelis G."/>
            <person name="Widhalm J.R."/>
            <person name="Wisecaver J.H."/>
        </authorList>
    </citation>
    <scope>NUCLEOTIDE SEQUENCE</scope>
    <source>
        <strain evidence="1">ECLA1</strain>
    </source>
</reference>
<evidence type="ECO:0000313" key="2">
    <source>
        <dbReference type="Proteomes" id="UP001283361"/>
    </source>
</evidence>
<dbReference type="AlphaFoldDB" id="A0AAE1D253"/>
<proteinExistence type="predicted"/>
<dbReference type="EMBL" id="JAWDGP010005721">
    <property type="protein sequence ID" value="KAK3753076.1"/>
    <property type="molecule type" value="Genomic_DNA"/>
</dbReference>
<feature type="non-terminal residue" evidence="1">
    <location>
        <position position="1"/>
    </location>
</feature>
<sequence length="70" mass="8310">TTTPHIDSLIIEPNVFDMKRGKWTRYTPFYIDIPIIEPNVFDMNEPLRHTIDSLIIEPNVFDMTRPLRHS</sequence>
<dbReference type="Proteomes" id="UP001283361">
    <property type="component" value="Unassembled WGS sequence"/>
</dbReference>
<accession>A0AAE1D253</accession>
<comment type="caution">
    <text evidence="1">The sequence shown here is derived from an EMBL/GenBank/DDBJ whole genome shotgun (WGS) entry which is preliminary data.</text>
</comment>
<evidence type="ECO:0000313" key="1">
    <source>
        <dbReference type="EMBL" id="KAK3753076.1"/>
    </source>
</evidence>